<name>A0A6J7WK67_9CAUD</name>
<feature type="compositionally biased region" description="Polar residues" evidence="1">
    <location>
        <begin position="336"/>
        <end position="346"/>
    </location>
</feature>
<feature type="compositionally biased region" description="Acidic residues" evidence="1">
    <location>
        <begin position="61"/>
        <end position="89"/>
    </location>
</feature>
<feature type="compositionally biased region" description="Polar residues" evidence="1">
    <location>
        <begin position="271"/>
        <end position="287"/>
    </location>
</feature>
<proteinExistence type="predicted"/>
<feature type="compositionally biased region" description="Acidic residues" evidence="1">
    <location>
        <begin position="130"/>
        <end position="163"/>
    </location>
</feature>
<evidence type="ECO:0000313" key="2">
    <source>
        <dbReference type="EMBL" id="CAB5214377.1"/>
    </source>
</evidence>
<feature type="compositionally biased region" description="Low complexity" evidence="1">
    <location>
        <begin position="174"/>
        <end position="207"/>
    </location>
</feature>
<dbReference type="EMBL" id="LR798243">
    <property type="protein sequence ID" value="CAB5214377.1"/>
    <property type="molecule type" value="Genomic_DNA"/>
</dbReference>
<evidence type="ECO:0000256" key="1">
    <source>
        <dbReference type="SAM" id="MobiDB-lite"/>
    </source>
</evidence>
<feature type="compositionally biased region" description="Basic and acidic residues" evidence="1">
    <location>
        <begin position="311"/>
        <end position="321"/>
    </location>
</feature>
<reference evidence="2" key="1">
    <citation type="submission" date="2020-05" db="EMBL/GenBank/DDBJ databases">
        <authorList>
            <person name="Chiriac C."/>
            <person name="Salcher M."/>
            <person name="Ghai R."/>
            <person name="Kavagutti S V."/>
        </authorList>
    </citation>
    <scope>NUCLEOTIDE SEQUENCE</scope>
</reference>
<feature type="compositionally biased region" description="Acidic residues" evidence="1">
    <location>
        <begin position="96"/>
        <end position="106"/>
    </location>
</feature>
<feature type="region of interest" description="Disordered" evidence="1">
    <location>
        <begin position="124"/>
        <end position="220"/>
    </location>
</feature>
<gene>
    <name evidence="2" type="ORF">UFOVP190_75</name>
</gene>
<protein>
    <submittedName>
        <fullName evidence="2">Uncharacterized protein</fullName>
    </submittedName>
</protein>
<accession>A0A6J7WK67</accession>
<feature type="region of interest" description="Disordered" evidence="1">
    <location>
        <begin position="61"/>
        <end position="107"/>
    </location>
</feature>
<organism evidence="2">
    <name type="scientific">uncultured Caudovirales phage</name>
    <dbReference type="NCBI Taxonomy" id="2100421"/>
    <lineage>
        <taxon>Viruses</taxon>
        <taxon>Duplodnaviria</taxon>
        <taxon>Heunggongvirae</taxon>
        <taxon>Uroviricota</taxon>
        <taxon>Caudoviricetes</taxon>
        <taxon>Peduoviridae</taxon>
        <taxon>Maltschvirus</taxon>
        <taxon>Maltschvirus maltsch</taxon>
    </lineage>
</organism>
<sequence>MNKFEKLIEYIINDEDQKARELFHDIVVEKSRDIYESIMDEESMEEAVAGEQVEDMVNQVGDDESAMEADEDGEEEFELGGDDSGEEPAGDFPADGGEEPAGEEDAIMNIDAKLDELLAKFDEIMGADDMGTEEPAGDEFGGDEFGSDDMGGDDMGAEEEPEMFEAKGSGNPFAKKGSAQSGKSGSAASGKSGSAMSGKSGKSGSGKTESRQSASELMREYVDKIQDMNLLGASEGDAVGATGKKTSVNAKSITGPGADFGGKTATPKGGAQNQDGTSPTKASNEYNKGQGEIKSGNVNVPGGKAGAPKSTGHEYTKDAKGAEGQTTDGKVAVATKSVQVQNTGKK</sequence>
<feature type="region of interest" description="Disordered" evidence="1">
    <location>
        <begin position="235"/>
        <end position="346"/>
    </location>
</feature>